<reference evidence="2 3" key="1">
    <citation type="submission" date="2023-09" db="EMBL/GenBank/DDBJ databases">
        <title>Pyrofollis japonicus gen. nov. sp. nov., a novel member of the family Pyrodictiaceae isolated from the Iheya North hydrothermal field.</title>
        <authorList>
            <person name="Miyazaki U."/>
            <person name="Sanari M."/>
            <person name="Tame A."/>
            <person name="Kitajima M."/>
            <person name="Okamoto A."/>
            <person name="Sawayama S."/>
            <person name="Miyazaki J."/>
            <person name="Takai K."/>
            <person name="Nakagawa S."/>
        </authorList>
    </citation>
    <scope>NUCLEOTIDE SEQUENCE [LARGE SCALE GENOMIC DNA]</scope>
    <source>
        <strain evidence="2 3">AV2</strain>
    </source>
</reference>
<evidence type="ECO:0000256" key="1">
    <source>
        <dbReference type="SAM" id="Phobius"/>
    </source>
</evidence>
<accession>A0ABN6ZSR2</accession>
<dbReference type="RefSeq" id="WP_338249998.1">
    <property type="nucleotide sequence ID" value="NZ_AP028907.1"/>
</dbReference>
<keyword evidence="1" id="KW-1133">Transmembrane helix</keyword>
<gene>
    <name evidence="2" type="ORF">PABY_21260</name>
</gene>
<dbReference type="Proteomes" id="UP001341135">
    <property type="component" value="Chromosome"/>
</dbReference>
<keyword evidence="1" id="KW-0472">Membrane</keyword>
<protein>
    <submittedName>
        <fullName evidence="2">Uncharacterized protein</fullName>
    </submittedName>
</protein>
<dbReference type="EMBL" id="AP028907">
    <property type="protein sequence ID" value="BES82559.1"/>
    <property type="molecule type" value="Genomic_DNA"/>
</dbReference>
<evidence type="ECO:0000313" key="3">
    <source>
        <dbReference type="Proteomes" id="UP001341135"/>
    </source>
</evidence>
<organism evidence="2 3">
    <name type="scientific">Pyrodictium abyssi</name>
    <dbReference type="NCBI Taxonomy" id="54256"/>
    <lineage>
        <taxon>Archaea</taxon>
        <taxon>Thermoproteota</taxon>
        <taxon>Thermoprotei</taxon>
        <taxon>Desulfurococcales</taxon>
        <taxon>Pyrodictiaceae</taxon>
        <taxon>Pyrodictium</taxon>
    </lineage>
</organism>
<keyword evidence="3" id="KW-1185">Reference proteome</keyword>
<proteinExistence type="predicted"/>
<keyword evidence="1" id="KW-0812">Transmembrane</keyword>
<feature type="transmembrane region" description="Helical" evidence="1">
    <location>
        <begin position="7"/>
        <end position="28"/>
    </location>
</feature>
<name>A0ABN6ZSR2_9CREN</name>
<dbReference type="GeneID" id="89290134"/>
<evidence type="ECO:0000313" key="2">
    <source>
        <dbReference type="EMBL" id="BES82559.1"/>
    </source>
</evidence>
<sequence>MRALSELYAAILLFAASVAVAGMLYSYVEAHIPRHEPPRPVRVLELNETHVVCYTPFTVNLTYWQTVGSFSCWLVPNISSSALDPCPPVLEPGTYILVSPPWLCSP</sequence>